<accession>A0A0F9RVV9</accession>
<organism evidence="2">
    <name type="scientific">marine sediment metagenome</name>
    <dbReference type="NCBI Taxonomy" id="412755"/>
    <lineage>
        <taxon>unclassified sequences</taxon>
        <taxon>metagenomes</taxon>
        <taxon>ecological metagenomes</taxon>
    </lineage>
</organism>
<dbReference type="EMBL" id="LAZR01003159">
    <property type="protein sequence ID" value="KKN21298.1"/>
    <property type="molecule type" value="Genomic_DNA"/>
</dbReference>
<feature type="region of interest" description="Disordered" evidence="1">
    <location>
        <begin position="70"/>
        <end position="90"/>
    </location>
</feature>
<proteinExistence type="predicted"/>
<sequence length="90" mass="10289">MALRGYKCAECGHSFDLVFSKEYPLQYKCECGAMAQYHFGNFAFAFTFKYGWDPGAGKGFDSKRQRDNFLAEKELEPLPDGAYDTQYKGK</sequence>
<protein>
    <submittedName>
        <fullName evidence="2">Uncharacterized protein</fullName>
    </submittedName>
</protein>
<evidence type="ECO:0000313" key="2">
    <source>
        <dbReference type="EMBL" id="KKN21298.1"/>
    </source>
</evidence>
<gene>
    <name evidence="2" type="ORF">LCGC14_0926760</name>
</gene>
<comment type="caution">
    <text evidence="2">The sequence shown here is derived from an EMBL/GenBank/DDBJ whole genome shotgun (WGS) entry which is preliminary data.</text>
</comment>
<dbReference type="AlphaFoldDB" id="A0A0F9RVV9"/>
<reference evidence="2" key="1">
    <citation type="journal article" date="2015" name="Nature">
        <title>Complex archaea that bridge the gap between prokaryotes and eukaryotes.</title>
        <authorList>
            <person name="Spang A."/>
            <person name="Saw J.H."/>
            <person name="Jorgensen S.L."/>
            <person name="Zaremba-Niedzwiedzka K."/>
            <person name="Martijn J."/>
            <person name="Lind A.E."/>
            <person name="van Eijk R."/>
            <person name="Schleper C."/>
            <person name="Guy L."/>
            <person name="Ettema T.J."/>
        </authorList>
    </citation>
    <scope>NUCLEOTIDE SEQUENCE</scope>
</reference>
<evidence type="ECO:0000256" key="1">
    <source>
        <dbReference type="SAM" id="MobiDB-lite"/>
    </source>
</evidence>
<name>A0A0F9RVV9_9ZZZZ</name>